<evidence type="ECO:0000313" key="9">
    <source>
        <dbReference type="Proteomes" id="UP000295277"/>
    </source>
</evidence>
<keyword evidence="7" id="KW-0653">Protein transport</keyword>
<reference evidence="8 9" key="1">
    <citation type="submission" date="2019-03" db="EMBL/GenBank/DDBJ databases">
        <title>Genomic Encyclopedia of Type Strains, Phase IV (KMG-IV): sequencing the most valuable type-strain genomes for metagenomic binning, comparative biology and taxonomic classification.</title>
        <authorList>
            <person name="Goeker M."/>
        </authorList>
    </citation>
    <scope>NUCLEOTIDE SEQUENCE [LARGE SCALE GENOMIC DNA]</scope>
    <source>
        <strain evidence="8 9">DSM 21153</strain>
    </source>
</reference>
<keyword evidence="5" id="KW-1133">Transmembrane helix</keyword>
<evidence type="ECO:0000256" key="6">
    <source>
        <dbReference type="ARBA" id="ARBA00023136"/>
    </source>
</evidence>
<evidence type="ECO:0000313" key="8">
    <source>
        <dbReference type="EMBL" id="TCM84527.1"/>
    </source>
</evidence>
<comment type="similarity">
    <text evidence="2 7">Belongs to the ExbD/TolR family.</text>
</comment>
<dbReference type="RefSeq" id="WP_132694714.1">
    <property type="nucleotide sequence ID" value="NZ_SLVM01000011.1"/>
</dbReference>
<evidence type="ECO:0000256" key="1">
    <source>
        <dbReference type="ARBA" id="ARBA00004162"/>
    </source>
</evidence>
<keyword evidence="9" id="KW-1185">Reference proteome</keyword>
<organism evidence="8 9">
    <name type="scientific">Rhodovulum steppense</name>
    <dbReference type="NCBI Taxonomy" id="540251"/>
    <lineage>
        <taxon>Bacteria</taxon>
        <taxon>Pseudomonadati</taxon>
        <taxon>Pseudomonadota</taxon>
        <taxon>Alphaproteobacteria</taxon>
        <taxon>Rhodobacterales</taxon>
        <taxon>Paracoccaceae</taxon>
        <taxon>Rhodovulum</taxon>
    </lineage>
</organism>
<name>A0A4R1YUI3_9RHOB</name>
<evidence type="ECO:0000256" key="2">
    <source>
        <dbReference type="ARBA" id="ARBA00005811"/>
    </source>
</evidence>
<dbReference type="GO" id="GO:0022857">
    <property type="term" value="F:transmembrane transporter activity"/>
    <property type="evidence" value="ECO:0007669"/>
    <property type="project" value="InterPro"/>
</dbReference>
<evidence type="ECO:0000256" key="7">
    <source>
        <dbReference type="RuleBase" id="RU003879"/>
    </source>
</evidence>
<comment type="caution">
    <text evidence="8">The sequence shown here is derived from an EMBL/GenBank/DDBJ whole genome shotgun (WGS) entry which is preliminary data.</text>
</comment>
<dbReference type="Proteomes" id="UP000295277">
    <property type="component" value="Unassembled WGS sequence"/>
</dbReference>
<proteinExistence type="inferred from homology"/>
<keyword evidence="7" id="KW-0813">Transport</keyword>
<dbReference type="EMBL" id="SLVM01000011">
    <property type="protein sequence ID" value="TCM84527.1"/>
    <property type="molecule type" value="Genomic_DNA"/>
</dbReference>
<evidence type="ECO:0000256" key="3">
    <source>
        <dbReference type="ARBA" id="ARBA00022475"/>
    </source>
</evidence>
<accession>A0A4R1YUI3</accession>
<dbReference type="AlphaFoldDB" id="A0A4R1YUI3"/>
<sequence length="127" mass="13378">MRRRAKRAEREPAIALINVVFLLLVFFLVAGSLARPLDADLRLVRTADLQGAAPPDALVLHPDGRVTRDGAETDPAAHVATLDEAGRAVLRVVPDREAAAGDLVALGRALHAAGAGRVVIVTERGLP</sequence>
<keyword evidence="4 7" id="KW-0812">Transmembrane</keyword>
<dbReference type="GO" id="GO:0015031">
    <property type="term" value="P:protein transport"/>
    <property type="evidence" value="ECO:0007669"/>
    <property type="project" value="UniProtKB-KW"/>
</dbReference>
<protein>
    <submittedName>
        <fullName evidence="8">Biopolymer transport protein ExbD</fullName>
    </submittedName>
</protein>
<evidence type="ECO:0000256" key="5">
    <source>
        <dbReference type="ARBA" id="ARBA00022989"/>
    </source>
</evidence>
<dbReference type="OrthoDB" id="8479787at2"/>
<gene>
    <name evidence="8" type="ORF">EV216_1117</name>
</gene>
<dbReference type="Pfam" id="PF02472">
    <property type="entry name" value="ExbD"/>
    <property type="match status" value="1"/>
</dbReference>
<comment type="subcellular location">
    <subcellularLocation>
        <location evidence="1">Cell membrane</location>
        <topology evidence="1">Single-pass membrane protein</topology>
    </subcellularLocation>
    <subcellularLocation>
        <location evidence="7">Cell membrane</location>
        <topology evidence="7">Single-pass type II membrane protein</topology>
    </subcellularLocation>
</comment>
<dbReference type="InterPro" id="IPR003400">
    <property type="entry name" value="ExbD"/>
</dbReference>
<evidence type="ECO:0000256" key="4">
    <source>
        <dbReference type="ARBA" id="ARBA00022692"/>
    </source>
</evidence>
<keyword evidence="3" id="KW-1003">Cell membrane</keyword>
<keyword evidence="6" id="KW-0472">Membrane</keyword>
<dbReference type="GO" id="GO:0005886">
    <property type="term" value="C:plasma membrane"/>
    <property type="evidence" value="ECO:0007669"/>
    <property type="project" value="UniProtKB-SubCell"/>
</dbReference>